<keyword evidence="5" id="KW-0254">Endocytosis</keyword>
<feature type="domain" description="GED" evidence="16">
    <location>
        <begin position="1640"/>
        <end position="1731"/>
    </location>
</feature>
<dbReference type="InterPro" id="IPR013106">
    <property type="entry name" value="Ig_V-set"/>
</dbReference>
<keyword evidence="10" id="KW-0505">Motor protein</keyword>
<feature type="compositionally biased region" description="Polar residues" evidence="13">
    <location>
        <begin position="836"/>
        <end position="854"/>
    </location>
</feature>
<dbReference type="InterPro" id="IPR020850">
    <property type="entry name" value="GED_dom"/>
</dbReference>
<dbReference type="Gene3D" id="2.30.29.30">
    <property type="entry name" value="Pleckstrin-homology domain (PH domain)/Phosphotyrosine-binding domain (PTB)"/>
    <property type="match status" value="1"/>
</dbReference>
<dbReference type="Pfam" id="PF02212">
    <property type="entry name" value="GED"/>
    <property type="match status" value="1"/>
</dbReference>
<evidence type="ECO:0000259" key="17">
    <source>
        <dbReference type="PROSITE" id="PS51718"/>
    </source>
</evidence>
<dbReference type="PROSITE" id="PS51388">
    <property type="entry name" value="GED"/>
    <property type="match status" value="1"/>
</dbReference>
<sequence>MMKTISVFCCLLYGINIEGFEGGRVSFRCSHKLAKQDNKYLCRDPCTRTEDILVTVKSGGRAESERITLVDTADGLFTVTFRQLQMSDSGRYWCGVARPGFDTYAALTLIVKKGLTSVITTKVYGVEGQTFDFSCEYPHSWQSNAKYFCLFDDNDNHLIRTDKHDQWETEGRFSLYDNTTGAFFIVRVDKLVPGDSGIYWCGVDVSSHPDHISAKQLYVSRVNLIPNFTTDPTVDKLNKPLFLTAVMCVAAILFVFLFTLCLLWAVKRQRLGPRQNRELTITKLDEVNRSDLTCKKQFTVNECLVSSQTSSDYETMTPGVGTEPEHRCTCLASDCAGPSGPPPPDLCSHVTPKHRDSAFSLIMGLWETEAVSVTGKLWGDITIKCSHSNAISNVKYFCKGACTNEDVLINSREKTKYPKGKYSIIDKGNTFSVTISRLTVDDAGSYWCGIDRVGLDTYNKVVLTVIEGKNHNTIYASPSSLKQNAKHSTSSSAANEDDDTDETKTDGNFGLSADQHQDTSRDHADNCYFSGAISSEPQNQPDDLFYTTVSLNTHTHRSSVTPRPAVVTYSTVTHISTDEPVIYSTVSLLSRTVTEVVHFNNKCVGAPVWQTAHLGGSVTINCTYPREEEGPIKYFCRQNEDVQCKTLIEAHTSGYTKLSRFSLKDHEEQGVYTVTMSMLTRDDAGRYRCALQTVKDNAMKYLTEIHLHIFNRDDKTQTIKPNDRKTAKMMCHYPESHVNNTKHLCKGENPFNCSELIHTEEGEIDATEGRLYIRDSKRSKYFYVNINNLRTSDSGTYWCSFGRGRCNDGYTRTDLFVVKFASTILRITDLVASNLPSTHSGQNQDQRSSNSADRSLTIPDIPTSNPPRMLGVTVVCLALLVIVVVVLYRHKLTRTQGGWSEQSTDAGQNTEENHRNHKYEEVQGRNQEASSGGALSSVYALINCPADQLHYASVNFLKDSVTVSTDGNARADTDSLQAPVPSGKFGLVGCRSDPWVRVVDRGRRAGQSPGWTDRVAAMGNRGMEDLIPLINKLQDAFSSIGQSCNLDLPQIAVVGGQSAGKSSVLENFVGRDFLPRGSGIVTRRPLILQLVNSVAEYAEFLHCKGRKFVDFDEVRMEIEAETERLTGSNKGISPIPINLRVYSPNVLNLTLIDLPGMTKVAVGDQPQDIEHQIRDMLLQFITKESCLILAVTPANTDLANSDALKIAKEVDPQGLRTIGVITKLDLMDEGTDARDILENKLLPLRRGYIGVVNRSQKDIDGKKDIRAALAAERKFFLSHPAYRHIAERMGTQHLQKTLNQQLTNHIRDTLPGLRSKLQSQLLSLEKEVEEYKNFRPDDPTRKTKALLQMVQQFGVDFEKCIEGSGDQVDTSNLSGGAKINRIFHERFPFELVKMEFDEKELRKEISYAIKNIHGVRTGLFTPDLAFEAIVKKQIIKLKEPCLKCIDLVIQELINTVRQCTNKVLLLIDIELSYINTNHEDFIGFAKSTIFLWWVVWFSQLLDCHVQVIRRGWLTINISIMKGGSKDYWFVLTAESLSWYKDEEEKEKKYMLPLDNLKLRDVEKGFMSSKQVFAIFNTEQRNVYKDLRQIELACDTQEDVDSWKASFLRAGVYPEKDQPENEDAMVPSDTVSMDPQLERQVETIRNLVDSYIGIVNKSIRDLMPKTIMHLMINSAKDFIHSELLAYLYSAGDQGSLMEESAEQAQRRDEMLRMYHALKEALVLIGDISTTTVSTPVPPPVDDGWIPKEPSRRPPAAPNRPTVIRPSEPSLLD</sequence>
<evidence type="ECO:0000259" key="15">
    <source>
        <dbReference type="PROSITE" id="PS50003"/>
    </source>
</evidence>
<dbReference type="Pfam" id="PF07686">
    <property type="entry name" value="V-set"/>
    <property type="match status" value="5"/>
</dbReference>
<dbReference type="InterPro" id="IPR000375">
    <property type="entry name" value="Dynamin_stalk"/>
</dbReference>
<dbReference type="PROSITE" id="PS50003">
    <property type="entry name" value="PH_DOMAIN"/>
    <property type="match status" value="1"/>
</dbReference>
<keyword evidence="7 12" id="KW-0547">Nucleotide-binding</keyword>
<dbReference type="Pfam" id="PF00350">
    <property type="entry name" value="Dynamin_N"/>
    <property type="match status" value="1"/>
</dbReference>
<evidence type="ECO:0000313" key="19">
    <source>
        <dbReference type="Proteomes" id="UP000438429"/>
    </source>
</evidence>
<dbReference type="FunFam" id="1.20.120.1240:FF:000028">
    <property type="entry name" value="Dynamin 1"/>
    <property type="match status" value="1"/>
</dbReference>
<dbReference type="InterPro" id="IPR011993">
    <property type="entry name" value="PH-like_dom_sf"/>
</dbReference>
<dbReference type="CDD" id="cd05716">
    <property type="entry name" value="IgV_pIgR_like"/>
    <property type="match status" value="1"/>
</dbReference>
<dbReference type="PROSITE" id="PS00410">
    <property type="entry name" value="G_DYNAMIN_1"/>
    <property type="match status" value="1"/>
</dbReference>
<protein>
    <recommendedName>
        <fullName evidence="3">Interferon-induced GTP-binding protein Mx</fullName>
        <ecNumber evidence="2">3.6.5.5</ecNumber>
    </recommendedName>
    <alternativeName>
        <fullName evidence="11">Interferon-inducible Mx protein</fullName>
    </alternativeName>
</protein>
<reference evidence="18 19" key="1">
    <citation type="submission" date="2019-06" db="EMBL/GenBank/DDBJ databases">
        <title>Draft genomes of female and male turbot (Scophthalmus maximus).</title>
        <authorList>
            <person name="Xu H."/>
            <person name="Xu X.-W."/>
            <person name="Shao C."/>
            <person name="Chen S."/>
        </authorList>
    </citation>
    <scope>NUCLEOTIDE SEQUENCE [LARGE SCALE GENOMIC DNA]</scope>
    <source>
        <strain evidence="18">Ysfricsl-2016a</strain>
        <tissue evidence="18">Blood</tissue>
    </source>
</reference>
<dbReference type="EC" id="3.6.5.5" evidence="2"/>
<dbReference type="Pfam" id="PF00169">
    <property type="entry name" value="PH"/>
    <property type="match status" value="1"/>
</dbReference>
<feature type="region of interest" description="Disordered" evidence="13">
    <location>
        <begin position="476"/>
        <end position="522"/>
    </location>
</feature>
<dbReference type="SUPFAM" id="SSF52540">
    <property type="entry name" value="P-loop containing nucleoside triphosphate hydrolases"/>
    <property type="match status" value="1"/>
</dbReference>
<dbReference type="InterPro" id="IPR003599">
    <property type="entry name" value="Ig_sub"/>
</dbReference>
<evidence type="ECO:0000256" key="2">
    <source>
        <dbReference type="ARBA" id="ARBA00011980"/>
    </source>
</evidence>
<keyword evidence="14" id="KW-0812">Transmembrane</keyword>
<gene>
    <name evidence="18" type="ORF">F2P81_010544</name>
</gene>
<evidence type="ECO:0000256" key="8">
    <source>
        <dbReference type="ARBA" id="ARBA00022801"/>
    </source>
</evidence>
<dbReference type="GO" id="GO:0003924">
    <property type="term" value="F:GTPase activity"/>
    <property type="evidence" value="ECO:0007669"/>
    <property type="project" value="InterPro"/>
</dbReference>
<dbReference type="GO" id="GO:0005737">
    <property type="term" value="C:cytoplasm"/>
    <property type="evidence" value="ECO:0007669"/>
    <property type="project" value="UniProtKB-SubCell"/>
</dbReference>
<feature type="region of interest" description="Disordered" evidence="13">
    <location>
        <begin position="1731"/>
        <end position="1771"/>
    </location>
</feature>
<comment type="similarity">
    <text evidence="12">Belongs to the TRAFAC class dynamin-like GTPase superfamily. Dynamin/Fzo/YdjA family.</text>
</comment>
<dbReference type="FunFam" id="1.20.120.1240:FF:000019">
    <property type="entry name" value="Dynamin 2"/>
    <property type="match status" value="1"/>
</dbReference>
<dbReference type="InterPro" id="IPR045063">
    <property type="entry name" value="Dynamin_N"/>
</dbReference>
<dbReference type="PANTHER" id="PTHR11566:SF23">
    <property type="entry name" value="DYNAMIN-2"/>
    <property type="match status" value="1"/>
</dbReference>
<dbReference type="SUPFAM" id="SSF50729">
    <property type="entry name" value="PH domain-like"/>
    <property type="match status" value="1"/>
</dbReference>
<dbReference type="FunFam" id="3.40.50.300:FF:000045">
    <property type="entry name" value="dynamin-1 isoform X2"/>
    <property type="match status" value="1"/>
</dbReference>
<proteinExistence type="inferred from homology"/>
<dbReference type="SMART" id="SM00233">
    <property type="entry name" value="PH"/>
    <property type="match status" value="1"/>
</dbReference>
<keyword evidence="14" id="KW-0472">Membrane</keyword>
<evidence type="ECO:0000259" key="16">
    <source>
        <dbReference type="PROSITE" id="PS51388"/>
    </source>
</evidence>
<dbReference type="InterPro" id="IPR036179">
    <property type="entry name" value="Ig-like_dom_sf"/>
</dbReference>
<keyword evidence="14" id="KW-1133">Transmembrane helix</keyword>
<evidence type="ECO:0000256" key="1">
    <source>
        <dbReference type="ARBA" id="ARBA00004496"/>
    </source>
</evidence>
<dbReference type="InterPro" id="IPR022812">
    <property type="entry name" value="Dynamin"/>
</dbReference>
<dbReference type="GO" id="GO:0016185">
    <property type="term" value="P:synaptic vesicle budding from presynaptic endocytic zone membrane"/>
    <property type="evidence" value="ECO:0007669"/>
    <property type="project" value="TreeGrafter"/>
</dbReference>
<evidence type="ECO:0000256" key="13">
    <source>
        <dbReference type="SAM" id="MobiDB-lite"/>
    </source>
</evidence>
<organism evidence="18 19">
    <name type="scientific">Scophthalmus maximus</name>
    <name type="common">Turbot</name>
    <name type="synonym">Psetta maxima</name>
    <dbReference type="NCBI Taxonomy" id="52904"/>
    <lineage>
        <taxon>Eukaryota</taxon>
        <taxon>Metazoa</taxon>
        <taxon>Chordata</taxon>
        <taxon>Craniata</taxon>
        <taxon>Vertebrata</taxon>
        <taxon>Euteleostomi</taxon>
        <taxon>Actinopterygii</taxon>
        <taxon>Neopterygii</taxon>
        <taxon>Teleostei</taxon>
        <taxon>Neoteleostei</taxon>
        <taxon>Acanthomorphata</taxon>
        <taxon>Carangaria</taxon>
        <taxon>Pleuronectiformes</taxon>
        <taxon>Pleuronectoidei</taxon>
        <taxon>Scophthalmidae</taxon>
        <taxon>Scophthalmus</taxon>
    </lineage>
</organism>
<dbReference type="GO" id="GO:0098793">
    <property type="term" value="C:presynapse"/>
    <property type="evidence" value="ECO:0007669"/>
    <property type="project" value="GOC"/>
</dbReference>
<evidence type="ECO:0000256" key="4">
    <source>
        <dbReference type="ARBA" id="ARBA00022490"/>
    </source>
</evidence>
<dbReference type="SMART" id="SM00409">
    <property type="entry name" value="IG"/>
    <property type="match status" value="5"/>
</dbReference>
<dbReference type="InterPro" id="IPR027417">
    <property type="entry name" value="P-loop_NTPase"/>
</dbReference>
<evidence type="ECO:0000256" key="7">
    <source>
        <dbReference type="ARBA" id="ARBA00022741"/>
    </source>
</evidence>
<dbReference type="InterPro" id="IPR013783">
    <property type="entry name" value="Ig-like_fold"/>
</dbReference>
<dbReference type="InterPro" id="IPR003130">
    <property type="entry name" value="GED"/>
</dbReference>
<dbReference type="Gene3D" id="1.20.120.1240">
    <property type="entry name" value="Dynamin, middle domain"/>
    <property type="match status" value="2"/>
</dbReference>
<dbReference type="EMBL" id="VEVO01000009">
    <property type="protein sequence ID" value="KAF0037670.1"/>
    <property type="molecule type" value="Genomic_DNA"/>
</dbReference>
<evidence type="ECO:0000256" key="10">
    <source>
        <dbReference type="ARBA" id="ARBA00023175"/>
    </source>
</evidence>
<dbReference type="PROSITE" id="PS51718">
    <property type="entry name" value="G_DYNAMIN_2"/>
    <property type="match status" value="1"/>
</dbReference>
<dbReference type="SMART" id="SM00302">
    <property type="entry name" value="GED"/>
    <property type="match status" value="1"/>
</dbReference>
<dbReference type="InterPro" id="IPR030381">
    <property type="entry name" value="G_DYNAMIN_dom"/>
</dbReference>
<dbReference type="CDD" id="cd08771">
    <property type="entry name" value="DLP_1"/>
    <property type="match status" value="1"/>
</dbReference>
<evidence type="ECO:0000256" key="6">
    <source>
        <dbReference type="ARBA" id="ARBA00022701"/>
    </source>
</evidence>
<evidence type="ECO:0000313" key="18">
    <source>
        <dbReference type="EMBL" id="KAF0037670.1"/>
    </source>
</evidence>
<comment type="subcellular location">
    <subcellularLocation>
        <location evidence="1">Cytoplasm</location>
    </subcellularLocation>
</comment>
<dbReference type="Gene3D" id="3.40.50.300">
    <property type="entry name" value="P-loop containing nucleotide triphosphate hydrolases"/>
    <property type="match status" value="1"/>
</dbReference>
<evidence type="ECO:0000256" key="3">
    <source>
        <dbReference type="ARBA" id="ARBA00015210"/>
    </source>
</evidence>
<dbReference type="FunFam" id="2.30.29.30:FF:000010">
    <property type="entry name" value="dynamin-1 isoform X2"/>
    <property type="match status" value="1"/>
</dbReference>
<evidence type="ECO:0000256" key="12">
    <source>
        <dbReference type="RuleBase" id="RU003932"/>
    </source>
</evidence>
<evidence type="ECO:0000256" key="5">
    <source>
        <dbReference type="ARBA" id="ARBA00022583"/>
    </source>
</evidence>
<name>A0A6A4T0X4_SCOMX</name>
<dbReference type="Proteomes" id="UP000438429">
    <property type="component" value="Unassembled WGS sequence"/>
</dbReference>
<feature type="transmembrane region" description="Helical" evidence="14">
    <location>
        <begin position="241"/>
        <end position="266"/>
    </location>
</feature>
<dbReference type="SMART" id="SM00053">
    <property type="entry name" value="DYNc"/>
    <property type="match status" value="1"/>
</dbReference>
<evidence type="ECO:0000256" key="9">
    <source>
        <dbReference type="ARBA" id="ARBA00023134"/>
    </source>
</evidence>
<dbReference type="PANTHER" id="PTHR11566">
    <property type="entry name" value="DYNAMIN"/>
    <property type="match status" value="1"/>
</dbReference>
<feature type="domain" description="Dynamin-type G" evidence="17">
    <location>
        <begin position="1045"/>
        <end position="1311"/>
    </location>
</feature>
<dbReference type="GO" id="GO:0005874">
    <property type="term" value="C:microtubule"/>
    <property type="evidence" value="ECO:0007669"/>
    <property type="project" value="UniProtKB-KW"/>
</dbReference>
<dbReference type="GO" id="GO:0008017">
    <property type="term" value="F:microtubule binding"/>
    <property type="evidence" value="ECO:0007669"/>
    <property type="project" value="TreeGrafter"/>
</dbReference>
<keyword evidence="9 12" id="KW-0342">GTP-binding</keyword>
<evidence type="ECO:0000256" key="11">
    <source>
        <dbReference type="ARBA" id="ARBA00031810"/>
    </source>
</evidence>
<dbReference type="CDD" id="cd01256">
    <property type="entry name" value="PH_dynamin"/>
    <property type="match status" value="1"/>
</dbReference>
<dbReference type="InterPro" id="IPR019762">
    <property type="entry name" value="Dynamin_GTPase_CS"/>
</dbReference>
<accession>A0A6A4T0X4</accession>
<dbReference type="InterPro" id="IPR001401">
    <property type="entry name" value="Dynamin_GTPase"/>
</dbReference>
<dbReference type="GO" id="GO:0005886">
    <property type="term" value="C:plasma membrane"/>
    <property type="evidence" value="ECO:0007669"/>
    <property type="project" value="TreeGrafter"/>
</dbReference>
<dbReference type="Pfam" id="PF01031">
    <property type="entry name" value="Dynamin_M"/>
    <property type="match status" value="1"/>
</dbReference>
<feature type="transmembrane region" description="Helical" evidence="14">
    <location>
        <begin position="869"/>
        <end position="888"/>
    </location>
</feature>
<dbReference type="SMART" id="SM00406">
    <property type="entry name" value="IGv"/>
    <property type="match status" value="4"/>
</dbReference>
<dbReference type="InterPro" id="IPR001849">
    <property type="entry name" value="PH_domain"/>
</dbReference>
<feature type="domain" description="PH" evidence="15">
    <location>
        <begin position="1506"/>
        <end position="1611"/>
    </location>
</feature>
<dbReference type="GO" id="GO:0005525">
    <property type="term" value="F:GTP binding"/>
    <property type="evidence" value="ECO:0007669"/>
    <property type="project" value="UniProtKB-KW"/>
</dbReference>
<dbReference type="PRINTS" id="PR00195">
    <property type="entry name" value="DYNAMIN"/>
</dbReference>
<comment type="caution">
    <text evidence="18">The sequence shown here is derived from an EMBL/GenBank/DDBJ whole genome shotgun (WGS) entry which is preliminary data.</text>
</comment>
<feature type="region of interest" description="Disordered" evidence="13">
    <location>
        <begin position="836"/>
        <end position="862"/>
    </location>
</feature>
<keyword evidence="4" id="KW-0963">Cytoplasm</keyword>
<keyword evidence="8" id="KW-0378">Hydrolase</keyword>
<feature type="compositionally biased region" description="Polar residues" evidence="13">
    <location>
        <begin position="476"/>
        <end position="487"/>
    </location>
</feature>
<keyword evidence="6" id="KW-0493">Microtubule</keyword>
<dbReference type="SUPFAM" id="SSF48726">
    <property type="entry name" value="Immunoglobulin"/>
    <property type="match status" value="5"/>
</dbReference>
<dbReference type="Gene3D" id="2.60.40.10">
    <property type="entry name" value="Immunoglobulins"/>
    <property type="match status" value="5"/>
</dbReference>
<evidence type="ECO:0000256" key="14">
    <source>
        <dbReference type="SAM" id="Phobius"/>
    </source>
</evidence>
<dbReference type="GO" id="GO:0031623">
    <property type="term" value="P:receptor internalization"/>
    <property type="evidence" value="ECO:0007669"/>
    <property type="project" value="TreeGrafter"/>
</dbReference>